<gene>
    <name evidence="2" type="ORF">QF118_19690</name>
</gene>
<dbReference type="EMBL" id="CP124619">
    <property type="protein sequence ID" value="WGW06071.1"/>
    <property type="molecule type" value="Genomic_DNA"/>
</dbReference>
<name>A0ABY8QN75_9RHOB</name>
<organism evidence="2 3">
    <name type="scientific">Tropicibacter oceani</name>
    <dbReference type="NCBI Taxonomy" id="3058420"/>
    <lineage>
        <taxon>Bacteria</taxon>
        <taxon>Pseudomonadati</taxon>
        <taxon>Pseudomonadota</taxon>
        <taxon>Alphaproteobacteria</taxon>
        <taxon>Rhodobacterales</taxon>
        <taxon>Roseobacteraceae</taxon>
        <taxon>Tropicibacter</taxon>
    </lineage>
</organism>
<proteinExistence type="predicted"/>
<evidence type="ECO:0000313" key="3">
    <source>
        <dbReference type="Proteomes" id="UP001241605"/>
    </source>
</evidence>
<dbReference type="RefSeq" id="WP_282302694.1">
    <property type="nucleotide sequence ID" value="NZ_CP124619.1"/>
</dbReference>
<accession>A0ABY8QN75</accession>
<feature type="chain" id="PRO_5046369646" evidence="1">
    <location>
        <begin position="23"/>
        <end position="144"/>
    </location>
</feature>
<evidence type="ECO:0000313" key="2">
    <source>
        <dbReference type="EMBL" id="WGW06071.1"/>
    </source>
</evidence>
<keyword evidence="1" id="KW-0732">Signal</keyword>
<feature type="signal peptide" evidence="1">
    <location>
        <begin position="1"/>
        <end position="22"/>
    </location>
</feature>
<dbReference type="Proteomes" id="UP001241605">
    <property type="component" value="Plasmid unnamed3"/>
</dbReference>
<keyword evidence="3" id="KW-1185">Reference proteome</keyword>
<protein>
    <submittedName>
        <fullName evidence="2">Uncharacterized protein</fullName>
    </submittedName>
</protein>
<keyword evidence="2" id="KW-0614">Plasmid</keyword>
<sequence length="144" mass="14392">MRPGLMTLLLAAGLLASPPAMAGAGQIGLVCAMPQGATLPAQRLCAAMAASLGQVAPGAPVVQGDGAGQAALQLTLQVTRQGRGGLTGHLQWQDAGARQMKKGPDVQFNVMDTGLDSVPMGGFTDALVASDPGLLAVLRALDGH</sequence>
<reference evidence="2 3" key="1">
    <citation type="submission" date="2023-05" db="EMBL/GenBank/DDBJ databases">
        <title>YMD87, complete Genome.</title>
        <authorList>
            <person name="Zhang J."/>
            <person name="Xu X."/>
        </authorList>
    </citation>
    <scope>NUCLEOTIDE SEQUENCE [LARGE SCALE GENOMIC DNA]</scope>
    <source>
        <strain evidence="2 3">YMD87</strain>
        <plasmid evidence="2 3">unnamed3</plasmid>
    </source>
</reference>
<geneLocation type="plasmid" evidence="2 3">
    <name>unnamed3</name>
</geneLocation>
<evidence type="ECO:0000256" key="1">
    <source>
        <dbReference type="SAM" id="SignalP"/>
    </source>
</evidence>